<feature type="domain" description="Fibulin C-terminal Ig-like" evidence="2">
    <location>
        <begin position="45"/>
        <end position="141"/>
    </location>
</feature>
<comment type="caution">
    <text evidence="3">The sequence shown here is derived from an EMBL/GenBank/DDBJ whole genome shotgun (WGS) entry which is preliminary data.</text>
</comment>
<dbReference type="Proteomes" id="UP000034805">
    <property type="component" value="Unassembled WGS sequence"/>
</dbReference>
<dbReference type="InterPro" id="IPR055088">
    <property type="entry name" value="Fibulin_C"/>
</dbReference>
<evidence type="ECO:0000313" key="4">
    <source>
        <dbReference type="Proteomes" id="UP000034805"/>
    </source>
</evidence>
<keyword evidence="1" id="KW-0677">Repeat</keyword>
<protein>
    <recommendedName>
        <fullName evidence="2">Fibulin C-terminal Ig-like domain-containing protein</fullName>
    </recommendedName>
</protein>
<dbReference type="Pfam" id="PF22914">
    <property type="entry name" value="Fibulin_C"/>
    <property type="match status" value="1"/>
</dbReference>
<proteinExistence type="predicted"/>
<reference evidence="3 4" key="1">
    <citation type="submission" date="2015-08" db="EMBL/GenBank/DDBJ databases">
        <title>The genome of the Asian arowana (Scleropages formosus).</title>
        <authorList>
            <person name="Tan M.H."/>
            <person name="Gan H.M."/>
            <person name="Croft L.J."/>
            <person name="Austin C.M."/>
        </authorList>
    </citation>
    <scope>NUCLEOTIDE SEQUENCE [LARGE SCALE GENOMIC DNA]</scope>
    <source>
        <strain evidence="3">Aro1</strain>
    </source>
</reference>
<gene>
    <name evidence="3" type="ORF">Z043_126098</name>
</gene>
<evidence type="ECO:0000313" key="3">
    <source>
        <dbReference type="EMBL" id="KPP56305.1"/>
    </source>
</evidence>
<dbReference type="STRING" id="113540.ENSSFOP00015012830"/>
<name>A0A0N8JUU4_SCLFO</name>
<evidence type="ECO:0000259" key="2">
    <source>
        <dbReference type="Pfam" id="PF22914"/>
    </source>
</evidence>
<accession>A0A0N8JUU4</accession>
<organism evidence="3 4">
    <name type="scientific">Scleropages formosus</name>
    <name type="common">Asian bonytongue</name>
    <name type="synonym">Osteoglossum formosum</name>
    <dbReference type="NCBI Taxonomy" id="113540"/>
    <lineage>
        <taxon>Eukaryota</taxon>
        <taxon>Metazoa</taxon>
        <taxon>Chordata</taxon>
        <taxon>Craniata</taxon>
        <taxon>Vertebrata</taxon>
        <taxon>Euteleostomi</taxon>
        <taxon>Actinopterygii</taxon>
        <taxon>Neopterygii</taxon>
        <taxon>Teleostei</taxon>
        <taxon>Osteoglossocephala</taxon>
        <taxon>Osteoglossomorpha</taxon>
        <taxon>Osteoglossiformes</taxon>
        <taxon>Osteoglossidae</taxon>
        <taxon>Scleropages</taxon>
    </lineage>
</organism>
<sequence>MRSGDANRQPSGVRPRALLCPLAHRRCERNPCRLDDGACAQAPNSVSFHYLAVTSNLSAPRVLFRVSATRTLGDSLRFGLLGGRWRRHFGVRRADRNTGQLLLVSPVRGPATLEAELETVELEKRAPLARYIAKVTLFVSPYDF</sequence>
<evidence type="ECO:0000256" key="1">
    <source>
        <dbReference type="ARBA" id="ARBA00022737"/>
    </source>
</evidence>
<dbReference type="EMBL" id="JARO02022655">
    <property type="protein sequence ID" value="KPP56305.1"/>
    <property type="molecule type" value="Genomic_DNA"/>
</dbReference>
<dbReference type="AlphaFoldDB" id="A0A0N8JUU4"/>